<dbReference type="InterPro" id="IPR026913">
    <property type="entry name" value="METTL24"/>
</dbReference>
<dbReference type="EMBL" id="CAJNOK010013610">
    <property type="protein sequence ID" value="CAF1187903.1"/>
    <property type="molecule type" value="Genomic_DNA"/>
</dbReference>
<dbReference type="Proteomes" id="UP000677228">
    <property type="component" value="Unassembled WGS sequence"/>
</dbReference>
<comment type="caution">
    <text evidence="13">The sequence shown here is derived from an EMBL/GenBank/DDBJ whole genome shotgun (WGS) entry which is preliminary data.</text>
</comment>
<evidence type="ECO:0000256" key="10">
    <source>
        <dbReference type="ARBA" id="ARBA00023136"/>
    </source>
</evidence>
<dbReference type="Gene3D" id="1.20.5.210">
    <property type="entry name" value="Cytochrome b-c1 complex subunit 8"/>
    <property type="match status" value="1"/>
</dbReference>
<keyword evidence="7" id="KW-0249">Electron transport</keyword>
<feature type="region of interest" description="Disordered" evidence="11">
    <location>
        <begin position="334"/>
        <end position="377"/>
    </location>
</feature>
<dbReference type="GO" id="GO:0006122">
    <property type="term" value="P:mitochondrial electron transport, ubiquinol to cytochrome c"/>
    <property type="evidence" value="ECO:0007669"/>
    <property type="project" value="InterPro"/>
</dbReference>
<evidence type="ECO:0000256" key="6">
    <source>
        <dbReference type="ARBA" id="ARBA00022792"/>
    </source>
</evidence>
<keyword evidence="5" id="KW-0812">Transmembrane</keyword>
<keyword evidence="6" id="KW-0999">Mitochondrion inner membrane</keyword>
<evidence type="ECO:0000259" key="12">
    <source>
        <dbReference type="Pfam" id="PF13383"/>
    </source>
</evidence>
<dbReference type="EMBL" id="CAJOBA010035138">
    <property type="protein sequence ID" value="CAF3998962.1"/>
    <property type="molecule type" value="Genomic_DNA"/>
</dbReference>
<evidence type="ECO:0000256" key="3">
    <source>
        <dbReference type="ARBA" id="ARBA00022448"/>
    </source>
</evidence>
<evidence type="ECO:0000256" key="9">
    <source>
        <dbReference type="ARBA" id="ARBA00023128"/>
    </source>
</evidence>
<dbReference type="PANTHER" id="PTHR32026">
    <property type="entry name" value="METHYLTRANSFERASE-LIKE PROTEIN 24"/>
    <property type="match status" value="1"/>
</dbReference>
<dbReference type="InterPro" id="IPR036642">
    <property type="entry name" value="Cyt_bc1_su8_sf"/>
</dbReference>
<dbReference type="Pfam" id="PF13383">
    <property type="entry name" value="Methyltransf_22"/>
    <property type="match status" value="1"/>
</dbReference>
<dbReference type="GO" id="GO:0005743">
    <property type="term" value="C:mitochondrial inner membrane"/>
    <property type="evidence" value="ECO:0007669"/>
    <property type="project" value="UniProtKB-SubCell"/>
</dbReference>
<proteinExistence type="inferred from homology"/>
<keyword evidence="3" id="KW-0813">Transport</keyword>
<reference evidence="13" key="1">
    <citation type="submission" date="2021-02" db="EMBL/GenBank/DDBJ databases">
        <authorList>
            <person name="Nowell W R."/>
        </authorList>
    </citation>
    <scope>NUCLEOTIDE SEQUENCE</scope>
</reference>
<dbReference type="AlphaFoldDB" id="A0A8S2EI78"/>
<comment type="subcellular location">
    <subcellularLocation>
        <location evidence="1">Mitochondrion inner membrane</location>
        <topology evidence="1">Single-pass membrane protein</topology>
    </subcellularLocation>
</comment>
<dbReference type="Proteomes" id="UP000682733">
    <property type="component" value="Unassembled WGS sequence"/>
</dbReference>
<evidence type="ECO:0000313" key="13">
    <source>
        <dbReference type="EMBL" id="CAF1187903.1"/>
    </source>
</evidence>
<evidence type="ECO:0000256" key="1">
    <source>
        <dbReference type="ARBA" id="ARBA00004434"/>
    </source>
</evidence>
<evidence type="ECO:0000256" key="4">
    <source>
        <dbReference type="ARBA" id="ARBA00022660"/>
    </source>
</evidence>
<evidence type="ECO:0000256" key="2">
    <source>
        <dbReference type="ARBA" id="ARBA00007668"/>
    </source>
</evidence>
<keyword evidence="9" id="KW-0496">Mitochondrion</keyword>
<feature type="compositionally biased region" description="Polar residues" evidence="11">
    <location>
        <begin position="334"/>
        <end position="356"/>
    </location>
</feature>
<dbReference type="GO" id="GO:0045275">
    <property type="term" value="C:respiratory chain complex III"/>
    <property type="evidence" value="ECO:0007669"/>
    <property type="project" value="InterPro"/>
</dbReference>
<comment type="similarity">
    <text evidence="2">Belongs to the UQCRQ/QCR8 family.</text>
</comment>
<gene>
    <name evidence="13" type="ORF">OVA965_LOCUS23389</name>
    <name evidence="14" type="ORF">TMI583_LOCUS24107</name>
</gene>
<evidence type="ECO:0000256" key="5">
    <source>
        <dbReference type="ARBA" id="ARBA00022692"/>
    </source>
</evidence>
<evidence type="ECO:0000256" key="7">
    <source>
        <dbReference type="ARBA" id="ARBA00022982"/>
    </source>
</evidence>
<keyword evidence="4" id="KW-0679">Respiratory chain</keyword>
<feature type="domain" description="Methyltransferase" evidence="12">
    <location>
        <begin position="29"/>
        <end position="191"/>
    </location>
</feature>
<keyword evidence="10" id="KW-0472">Membrane</keyword>
<evidence type="ECO:0000256" key="8">
    <source>
        <dbReference type="ARBA" id="ARBA00022989"/>
    </source>
</evidence>
<accession>A0A8S2EI78</accession>
<name>A0A8S2EI78_9BILA</name>
<feature type="non-terminal residue" evidence="13">
    <location>
        <position position="1"/>
    </location>
</feature>
<protein>
    <recommendedName>
        <fullName evidence="12">Methyltransferase domain-containing protein</fullName>
    </recommendedName>
</protein>
<feature type="non-terminal residue" evidence="13">
    <location>
        <position position="377"/>
    </location>
</feature>
<evidence type="ECO:0000313" key="14">
    <source>
        <dbReference type="EMBL" id="CAF3998962.1"/>
    </source>
</evidence>
<dbReference type="InterPro" id="IPR025714">
    <property type="entry name" value="Methyltranfer_dom"/>
</dbReference>
<evidence type="ECO:0000256" key="11">
    <source>
        <dbReference type="SAM" id="MobiDB-lite"/>
    </source>
</evidence>
<evidence type="ECO:0000313" key="15">
    <source>
        <dbReference type="Proteomes" id="UP000677228"/>
    </source>
</evidence>
<organism evidence="13 15">
    <name type="scientific">Didymodactylos carnosus</name>
    <dbReference type="NCBI Taxonomy" id="1234261"/>
    <lineage>
        <taxon>Eukaryota</taxon>
        <taxon>Metazoa</taxon>
        <taxon>Spiralia</taxon>
        <taxon>Gnathifera</taxon>
        <taxon>Rotifera</taxon>
        <taxon>Eurotatoria</taxon>
        <taxon>Bdelloidea</taxon>
        <taxon>Philodinida</taxon>
        <taxon>Philodinidae</taxon>
        <taxon>Didymodactylos</taxon>
    </lineage>
</organism>
<keyword evidence="8" id="KW-1133">Transmembrane helix</keyword>
<dbReference type="PANTHER" id="PTHR32026:SF27">
    <property type="entry name" value="METHYLTRANSFERASE FKBM DOMAIN-CONTAINING PROTEIN-RELATED"/>
    <property type="match status" value="1"/>
</dbReference>
<sequence length="377" mass="43567">NDKSTVLFKYHRSKTFSIPSDDCQLSLRESDQFFCEYDVDWERRKKLYHLQHGRNRVSDARFLFFQNNWEPNFSCEFERRLGNIGDGGKWVCDVHHIQSKPTCLIYSFGSNGDFSFENAIKSVLPKCEIHTFDMGVYHCPPNVCTFHQAKLGDGLDGTTKSLEMIINQLNHTQREIDILKVDIEGAEFSLFFELFKKVLHDGQTRILTSFGLESCSYAGVGGDVSYRYYTRLFKTIAIYWVPNIAWGVALYNWANWEYERSIRKKPGDFDDEKPPQEEDPLMSGYFQLSNSTKDFKSRTNGVFDQLGSLEKEHIVQQKLCPSRLDDDFIPTSSVRLNDTTDNPNIPSDAVCSTSLHNKQKASDLNSPGYLREPEKWQ</sequence>